<evidence type="ECO:0000313" key="1">
    <source>
        <dbReference type="EnsemblMetazoa" id="MESCA001894-PA"/>
    </source>
</evidence>
<organism evidence="1 2">
    <name type="scientific">Megaselia scalaris</name>
    <name type="common">Humpbacked fly</name>
    <name type="synonym">Phora scalaris</name>
    <dbReference type="NCBI Taxonomy" id="36166"/>
    <lineage>
        <taxon>Eukaryota</taxon>
        <taxon>Metazoa</taxon>
        <taxon>Ecdysozoa</taxon>
        <taxon>Arthropoda</taxon>
        <taxon>Hexapoda</taxon>
        <taxon>Insecta</taxon>
        <taxon>Pterygota</taxon>
        <taxon>Neoptera</taxon>
        <taxon>Endopterygota</taxon>
        <taxon>Diptera</taxon>
        <taxon>Brachycera</taxon>
        <taxon>Muscomorpha</taxon>
        <taxon>Platypezoidea</taxon>
        <taxon>Phoridae</taxon>
        <taxon>Megaseliini</taxon>
        <taxon>Megaselia</taxon>
    </lineage>
</organism>
<dbReference type="AlphaFoldDB" id="T1GEX1"/>
<reference evidence="2" key="1">
    <citation type="submission" date="2013-02" db="EMBL/GenBank/DDBJ databases">
        <authorList>
            <person name="Hughes D."/>
        </authorList>
    </citation>
    <scope>NUCLEOTIDE SEQUENCE</scope>
    <source>
        <strain>Durham</strain>
        <strain evidence="2">NC isolate 2 -- Noor lab</strain>
    </source>
</reference>
<evidence type="ECO:0000313" key="2">
    <source>
        <dbReference type="Proteomes" id="UP000015102"/>
    </source>
</evidence>
<keyword evidence="2" id="KW-1185">Reference proteome</keyword>
<protein>
    <submittedName>
        <fullName evidence="1">Uncharacterized protein</fullName>
    </submittedName>
</protein>
<proteinExistence type="predicted"/>
<name>T1GEX1_MEGSC</name>
<dbReference type="HOGENOM" id="CLU_2906661_0_0_1"/>
<sequence>MKVNFEHWNSTSKTNALHTKLQTTPNNFINHLVDFPISLQKLQFTAFFRPQSFENYRIFRYK</sequence>
<reference evidence="1" key="2">
    <citation type="submission" date="2015-06" db="UniProtKB">
        <authorList>
            <consortium name="EnsemblMetazoa"/>
        </authorList>
    </citation>
    <scope>IDENTIFICATION</scope>
</reference>
<dbReference type="EMBL" id="CAQQ02114771">
    <property type="status" value="NOT_ANNOTATED_CDS"/>
    <property type="molecule type" value="Genomic_DNA"/>
</dbReference>
<dbReference type="EnsemblMetazoa" id="MESCA001894-RA">
    <property type="protein sequence ID" value="MESCA001894-PA"/>
    <property type="gene ID" value="MESCA001894"/>
</dbReference>
<dbReference type="Proteomes" id="UP000015102">
    <property type="component" value="Unassembled WGS sequence"/>
</dbReference>
<accession>T1GEX1</accession>